<comment type="caution">
    <text evidence="1">The sequence shown here is derived from an EMBL/GenBank/DDBJ whole genome shotgun (WGS) entry which is preliminary data.</text>
</comment>
<proteinExistence type="predicted"/>
<name>A0A4Y2CNZ6_ARAVE</name>
<organism evidence="1 2">
    <name type="scientific">Araneus ventricosus</name>
    <name type="common">Orbweaver spider</name>
    <name type="synonym">Epeira ventricosa</name>
    <dbReference type="NCBI Taxonomy" id="182803"/>
    <lineage>
        <taxon>Eukaryota</taxon>
        <taxon>Metazoa</taxon>
        <taxon>Ecdysozoa</taxon>
        <taxon>Arthropoda</taxon>
        <taxon>Chelicerata</taxon>
        <taxon>Arachnida</taxon>
        <taxon>Araneae</taxon>
        <taxon>Araneomorphae</taxon>
        <taxon>Entelegynae</taxon>
        <taxon>Araneoidea</taxon>
        <taxon>Araneidae</taxon>
        <taxon>Araneus</taxon>
    </lineage>
</organism>
<evidence type="ECO:0000313" key="2">
    <source>
        <dbReference type="Proteomes" id="UP000499080"/>
    </source>
</evidence>
<dbReference type="EMBL" id="BGPR01000223">
    <property type="protein sequence ID" value="GBM06151.1"/>
    <property type="molecule type" value="Genomic_DNA"/>
</dbReference>
<evidence type="ECO:0000313" key="1">
    <source>
        <dbReference type="EMBL" id="GBM06151.1"/>
    </source>
</evidence>
<gene>
    <name evidence="1" type="ORF">AVEN_265207_1</name>
</gene>
<dbReference type="AlphaFoldDB" id="A0A4Y2CNZ6"/>
<accession>A0A4Y2CNZ6</accession>
<protein>
    <submittedName>
        <fullName evidence="1">Uncharacterized protein</fullName>
    </submittedName>
</protein>
<dbReference type="Proteomes" id="UP000499080">
    <property type="component" value="Unassembled WGS sequence"/>
</dbReference>
<reference evidence="1 2" key="1">
    <citation type="journal article" date="2019" name="Sci. Rep.">
        <title>Orb-weaving spider Araneus ventricosus genome elucidates the spidroin gene catalogue.</title>
        <authorList>
            <person name="Kono N."/>
            <person name="Nakamura H."/>
            <person name="Ohtoshi R."/>
            <person name="Moran D.A.P."/>
            <person name="Shinohara A."/>
            <person name="Yoshida Y."/>
            <person name="Fujiwara M."/>
            <person name="Mori M."/>
            <person name="Tomita M."/>
            <person name="Arakawa K."/>
        </authorList>
    </citation>
    <scope>NUCLEOTIDE SEQUENCE [LARGE SCALE GENOMIC DNA]</scope>
</reference>
<sequence>MLARISVWTFTVIIEKLFELAFFSDAGSESPSGPSLSSSRNCSSGFFRMLPESLDLHCHIEKLFRVGSSRCWLESPSDLHFITRNCLSWSASGCGSESPSGPSLSS</sequence>
<keyword evidence="2" id="KW-1185">Reference proteome</keyword>